<proteinExistence type="predicted"/>
<evidence type="ECO:0000313" key="3">
    <source>
        <dbReference type="Proteomes" id="UP000541610"/>
    </source>
</evidence>
<name>A0A7J6NR55_PEROL</name>
<dbReference type="InterPro" id="IPR002156">
    <property type="entry name" value="RNaseH_domain"/>
</dbReference>
<evidence type="ECO:0000313" key="2">
    <source>
        <dbReference type="EMBL" id="KAF4686238.1"/>
    </source>
</evidence>
<dbReference type="PROSITE" id="PS50879">
    <property type="entry name" value="RNASE_H_1"/>
    <property type="match status" value="1"/>
</dbReference>
<sequence length="430" mass="47179">MVMSREKDTSMAVQKATEVMKQLTDEGKAVIALSLDMRGAFSNARHDVICTTVEEMCSWMLWLSSSPALGLNISEEKSVLLGDKAFIERYDCVRGIKRKDGCSALSPKGREVIRNHITGVLAYGLVCWGDRLRFKTTRDRISAVDLRLEKRSSPSPKWWGTVVKQPYPVKGTVDHTVTNATPLPRGWVHIGNGREVTGTITEGLAGGKVIFPEVEVVIYTDGSRTPAVDDNDDDTTRVGAGYYSDSELIGNGRVKLPHFANIAQAESLAVLEAMRKAAESGGFSTILIASDSQAILKSLLSRRKSQLSSDIVDLALSTDIDFRFIWVRGHAGSTGNSIADGMARSGSIVGTFRTVPVPGSHLRELVSQSVRTRLPLSTHWQEIKNKTIRSFITSNHHLAIFGAFYPVSYASACLTSHIWPTQDRSLQVKE</sequence>
<dbReference type="OrthoDB" id="6435860at2759"/>
<dbReference type="AlphaFoldDB" id="A0A7J6NR55"/>
<dbReference type="Proteomes" id="UP000541610">
    <property type="component" value="Unassembled WGS sequence"/>
</dbReference>
<evidence type="ECO:0000259" key="1">
    <source>
        <dbReference type="PROSITE" id="PS50879"/>
    </source>
</evidence>
<dbReference type="Gene3D" id="3.30.420.10">
    <property type="entry name" value="Ribonuclease H-like superfamily/Ribonuclease H"/>
    <property type="match status" value="1"/>
</dbReference>
<dbReference type="CDD" id="cd09276">
    <property type="entry name" value="Rnase_HI_RT_non_LTR"/>
    <property type="match status" value="1"/>
</dbReference>
<dbReference type="Pfam" id="PF00075">
    <property type="entry name" value="RNase_H"/>
    <property type="match status" value="1"/>
</dbReference>
<dbReference type="EMBL" id="JABANP010000229">
    <property type="protein sequence ID" value="KAF4686238.1"/>
    <property type="molecule type" value="Genomic_DNA"/>
</dbReference>
<protein>
    <recommendedName>
        <fullName evidence="1">RNase H type-1 domain-containing protein</fullName>
    </recommendedName>
</protein>
<gene>
    <name evidence="2" type="ORF">FOZ60_005477</name>
</gene>
<dbReference type="InterPro" id="IPR036397">
    <property type="entry name" value="RNaseH_sf"/>
</dbReference>
<dbReference type="GO" id="GO:0003676">
    <property type="term" value="F:nucleic acid binding"/>
    <property type="evidence" value="ECO:0007669"/>
    <property type="project" value="InterPro"/>
</dbReference>
<feature type="domain" description="RNase H type-1" evidence="1">
    <location>
        <begin position="212"/>
        <end position="348"/>
    </location>
</feature>
<dbReference type="GO" id="GO:0004523">
    <property type="term" value="F:RNA-DNA hybrid ribonuclease activity"/>
    <property type="evidence" value="ECO:0007669"/>
    <property type="project" value="InterPro"/>
</dbReference>
<dbReference type="SUPFAM" id="SSF53098">
    <property type="entry name" value="Ribonuclease H-like"/>
    <property type="match status" value="1"/>
</dbReference>
<dbReference type="InterPro" id="IPR012337">
    <property type="entry name" value="RNaseH-like_sf"/>
</dbReference>
<comment type="caution">
    <text evidence="2">The sequence shown here is derived from an EMBL/GenBank/DDBJ whole genome shotgun (WGS) entry which is preliminary data.</text>
</comment>
<organism evidence="2 3">
    <name type="scientific">Perkinsus olseni</name>
    <name type="common">Perkinsus atlanticus</name>
    <dbReference type="NCBI Taxonomy" id="32597"/>
    <lineage>
        <taxon>Eukaryota</taxon>
        <taxon>Sar</taxon>
        <taxon>Alveolata</taxon>
        <taxon>Perkinsozoa</taxon>
        <taxon>Perkinsea</taxon>
        <taxon>Perkinsida</taxon>
        <taxon>Perkinsidae</taxon>
        <taxon>Perkinsus</taxon>
    </lineage>
</organism>
<accession>A0A7J6NR55</accession>
<reference evidence="2 3" key="1">
    <citation type="submission" date="2020-04" db="EMBL/GenBank/DDBJ databases">
        <title>Perkinsus olseni comparative genomics.</title>
        <authorList>
            <person name="Bogema D.R."/>
        </authorList>
    </citation>
    <scope>NUCLEOTIDE SEQUENCE [LARGE SCALE GENOMIC DNA]</scope>
    <source>
        <strain evidence="2">00978-12</strain>
    </source>
</reference>